<sequence>MLQAQLAQLLRRQAEESQQKQSADQRKAEGINTASDQHQVDIYI</sequence>
<accession>A0A7G2IWE3</accession>
<name>A0A7G2IWE3_CITFR</name>
<evidence type="ECO:0000313" key="3">
    <source>
        <dbReference type="Proteomes" id="UP000019194"/>
    </source>
</evidence>
<feature type="region of interest" description="Disordered" evidence="1">
    <location>
        <begin position="13"/>
        <end position="44"/>
    </location>
</feature>
<dbReference type="EMBL" id="CBWP010000077">
    <property type="protein sequence ID" value="CDL40902.1"/>
    <property type="molecule type" value="Genomic_DNA"/>
</dbReference>
<feature type="compositionally biased region" description="Basic and acidic residues" evidence="1">
    <location>
        <begin position="13"/>
        <end position="29"/>
    </location>
</feature>
<evidence type="ECO:0000313" key="2">
    <source>
        <dbReference type="EMBL" id="CDL40902.1"/>
    </source>
</evidence>
<proteinExistence type="predicted"/>
<reference evidence="2 3" key="1">
    <citation type="submission" date="2013-10" db="EMBL/GenBank/DDBJ databases">
        <title>Antibiotic resistance diversity of beta-lactamase producers in the General Hospital Vienna.</title>
        <authorList>
            <person name="Barisic I."/>
            <person name="Mitteregger D."/>
            <person name="Hirschl A.M."/>
            <person name="Noehammer C."/>
            <person name="Wiesinger-Mayr H."/>
        </authorList>
    </citation>
    <scope>NUCLEOTIDE SEQUENCE [LARGE SCALE GENOMIC DNA]</scope>
    <source>
        <strain evidence="2 3">ISC11</strain>
    </source>
</reference>
<organism evidence="2 3">
    <name type="scientific">Citrobacter freundii</name>
    <dbReference type="NCBI Taxonomy" id="546"/>
    <lineage>
        <taxon>Bacteria</taxon>
        <taxon>Pseudomonadati</taxon>
        <taxon>Pseudomonadota</taxon>
        <taxon>Gammaproteobacteria</taxon>
        <taxon>Enterobacterales</taxon>
        <taxon>Enterobacteriaceae</taxon>
        <taxon>Citrobacter</taxon>
        <taxon>Citrobacter freundii complex</taxon>
    </lineage>
</organism>
<dbReference type="Proteomes" id="UP000019194">
    <property type="component" value="Unassembled WGS sequence"/>
</dbReference>
<protein>
    <submittedName>
        <fullName evidence="2">Uncharacterized protein</fullName>
    </submittedName>
</protein>
<comment type="caution">
    <text evidence="2">The sequence shown here is derived from an EMBL/GenBank/DDBJ whole genome shotgun (WGS) entry which is preliminary data.</text>
</comment>
<evidence type="ECO:0000256" key="1">
    <source>
        <dbReference type="SAM" id="MobiDB-lite"/>
    </source>
</evidence>
<dbReference type="AlphaFoldDB" id="A0A7G2IWE3"/>